<evidence type="ECO:0000313" key="2">
    <source>
        <dbReference type="EMBL" id="KAL3311362.1"/>
    </source>
</evidence>
<name>A0ABD2PWS3_9PLAT</name>
<proteinExistence type="predicted"/>
<keyword evidence="3" id="KW-1185">Reference proteome</keyword>
<evidence type="ECO:0000256" key="1">
    <source>
        <dbReference type="SAM" id="Phobius"/>
    </source>
</evidence>
<reference evidence="2 3" key="1">
    <citation type="submission" date="2024-11" db="EMBL/GenBank/DDBJ databases">
        <title>Adaptive evolution of stress response genes in parasites aligns with host niche diversity.</title>
        <authorList>
            <person name="Hahn C."/>
            <person name="Resl P."/>
        </authorList>
    </citation>
    <scope>NUCLEOTIDE SEQUENCE [LARGE SCALE GENOMIC DNA]</scope>
    <source>
        <strain evidence="2">EGGRZ-B1_66</strain>
        <tissue evidence="2">Body</tissue>
    </source>
</reference>
<dbReference type="AlphaFoldDB" id="A0ABD2PWS3"/>
<keyword evidence="1" id="KW-0472">Membrane</keyword>
<sequence>MLSPYNYRQNPSTHGSAADAGGFHNRGRVEFGFTDRTIVLALAAIFLILLSTTCLLLLMVKRRRDLDRRRELSAYKLQNEAMGKLLVHYHFLALLMLPLRLILRDLAPVL</sequence>
<dbReference type="EMBL" id="JBJKFK010002274">
    <property type="protein sequence ID" value="KAL3311362.1"/>
    <property type="molecule type" value="Genomic_DNA"/>
</dbReference>
<dbReference type="Proteomes" id="UP001626550">
    <property type="component" value="Unassembled WGS sequence"/>
</dbReference>
<feature type="transmembrane region" description="Helical" evidence="1">
    <location>
        <begin position="81"/>
        <end position="103"/>
    </location>
</feature>
<accession>A0ABD2PWS3</accession>
<organism evidence="2 3">
    <name type="scientific">Cichlidogyrus casuarinus</name>
    <dbReference type="NCBI Taxonomy" id="1844966"/>
    <lineage>
        <taxon>Eukaryota</taxon>
        <taxon>Metazoa</taxon>
        <taxon>Spiralia</taxon>
        <taxon>Lophotrochozoa</taxon>
        <taxon>Platyhelminthes</taxon>
        <taxon>Monogenea</taxon>
        <taxon>Monopisthocotylea</taxon>
        <taxon>Dactylogyridea</taxon>
        <taxon>Ancyrocephalidae</taxon>
        <taxon>Cichlidogyrus</taxon>
    </lineage>
</organism>
<gene>
    <name evidence="2" type="ORF">Ciccas_010057</name>
</gene>
<feature type="transmembrane region" description="Helical" evidence="1">
    <location>
        <begin position="38"/>
        <end position="60"/>
    </location>
</feature>
<protein>
    <submittedName>
        <fullName evidence="2">Uncharacterized protein</fullName>
    </submittedName>
</protein>
<evidence type="ECO:0000313" key="3">
    <source>
        <dbReference type="Proteomes" id="UP001626550"/>
    </source>
</evidence>
<keyword evidence="1" id="KW-0812">Transmembrane</keyword>
<keyword evidence="1" id="KW-1133">Transmembrane helix</keyword>
<comment type="caution">
    <text evidence="2">The sequence shown here is derived from an EMBL/GenBank/DDBJ whole genome shotgun (WGS) entry which is preliminary data.</text>
</comment>